<keyword evidence="2" id="KW-0720">Serine protease</keyword>
<name>A0A4R3YQL1_9GAMM</name>
<organism evidence="5 6">
    <name type="scientific">Luteibacter rhizovicinus</name>
    <dbReference type="NCBI Taxonomy" id="242606"/>
    <lineage>
        <taxon>Bacteria</taxon>
        <taxon>Pseudomonadati</taxon>
        <taxon>Pseudomonadota</taxon>
        <taxon>Gammaproteobacteria</taxon>
        <taxon>Lysobacterales</taxon>
        <taxon>Rhodanobacteraceae</taxon>
        <taxon>Luteibacter</taxon>
    </lineage>
</organism>
<keyword evidence="3" id="KW-0732">Signal</keyword>
<evidence type="ECO:0000313" key="6">
    <source>
        <dbReference type="Proteomes" id="UP000295645"/>
    </source>
</evidence>
<evidence type="ECO:0000313" key="5">
    <source>
        <dbReference type="EMBL" id="TCV93223.1"/>
    </source>
</evidence>
<dbReference type="SUPFAM" id="SSF82171">
    <property type="entry name" value="DPP6 N-terminal domain-like"/>
    <property type="match status" value="1"/>
</dbReference>
<dbReference type="PANTHER" id="PTHR42776:SF27">
    <property type="entry name" value="DIPEPTIDYL PEPTIDASE FAMILY MEMBER 6"/>
    <property type="match status" value="1"/>
</dbReference>
<keyword evidence="5" id="KW-0645">Protease</keyword>
<evidence type="ECO:0000256" key="3">
    <source>
        <dbReference type="SAM" id="SignalP"/>
    </source>
</evidence>
<dbReference type="SUPFAM" id="SSF53474">
    <property type="entry name" value="alpha/beta-Hydrolases"/>
    <property type="match status" value="1"/>
</dbReference>
<comment type="caution">
    <text evidence="5">The sequence shown here is derived from an EMBL/GenBank/DDBJ whole genome shotgun (WGS) entry which is preliminary data.</text>
</comment>
<dbReference type="Gene3D" id="3.40.50.1820">
    <property type="entry name" value="alpha/beta hydrolase"/>
    <property type="match status" value="1"/>
</dbReference>
<proteinExistence type="predicted"/>
<protein>
    <submittedName>
        <fullName evidence="5">Dipeptidyl aminopeptidase/acylaminoacyl peptidase</fullName>
    </submittedName>
</protein>
<dbReference type="PANTHER" id="PTHR42776">
    <property type="entry name" value="SERINE PEPTIDASE S9 FAMILY MEMBER"/>
    <property type="match status" value="1"/>
</dbReference>
<dbReference type="InterPro" id="IPR011042">
    <property type="entry name" value="6-blade_b-propeller_TolB-like"/>
</dbReference>
<dbReference type="GO" id="GO:0004252">
    <property type="term" value="F:serine-type endopeptidase activity"/>
    <property type="evidence" value="ECO:0007669"/>
    <property type="project" value="TreeGrafter"/>
</dbReference>
<accession>A0A4R3YQL1</accession>
<evidence type="ECO:0000259" key="4">
    <source>
        <dbReference type="Pfam" id="PF00326"/>
    </source>
</evidence>
<keyword evidence="5" id="KW-0031">Aminopeptidase</keyword>
<keyword evidence="6" id="KW-1185">Reference proteome</keyword>
<sequence>MSMSRTWTLSFATLAFVAGVQVQAADAAALAAKPADPRIEAILTSLEKVRSIDSVSLSPDGRKLAWTVKTDGKPVLEVADVDGRHAHRVTTYKAGACRETAAVWAPDSRHLAFLSDCAGKAPGADEGKQNDIYVVDTQKKDAPAQVSHLKGYVHALSWTADGKTLGFLYVPGATRRASATAAAKPQLGEVGVDGVEVQQVASIDAAGGEPRLLTPDGLHVYEFNWSPDASRIAYVAAPPPGDNNWWVAKLYAQGTAAGSSPTVVVDTATVTGSLHGLQMAVPRFSPDGSRIAFVGGLMSDQGATGGDIYSVAANGGEPVNLTAGSKVTPSWIAWPEADRLVVSEVAGGVSRVSAYRMDAAGASLKQQTLFSVPASIGDGRLSMSLSLDTAATRAAFTQSSFGTAPEVQVAKLDGSSLPQSVTRFNAGLKPAWGKAESIAWENEGHDVQGWLLYPANFDPKKHYGMIVAIHGGPASAVLPRWPAAGYGGAPLAALGYFVFMPNPRGSYGQGEAFVQANRRDFGYGDLRDVLAGVDAIEKTHPIDDTRLGLTGWSYGGFMTMFAVTQTHRFRAAVAGAGISNWQSYYGQNLIDQWMTPYFGASVYDDPGVYAKSSAIDFIRQVKTPTLIVVGERDAETPAPQSFEFWHALKAQGVPTSLVVYPGEGHGFARDENKRDVLARALSWFDRYLSATP</sequence>
<dbReference type="GO" id="GO:0004177">
    <property type="term" value="F:aminopeptidase activity"/>
    <property type="evidence" value="ECO:0007669"/>
    <property type="project" value="UniProtKB-KW"/>
</dbReference>
<dbReference type="InterPro" id="IPR029058">
    <property type="entry name" value="AB_hydrolase_fold"/>
</dbReference>
<dbReference type="Pfam" id="PF07676">
    <property type="entry name" value="PD40"/>
    <property type="match status" value="2"/>
</dbReference>
<dbReference type="GO" id="GO:0006508">
    <property type="term" value="P:proteolysis"/>
    <property type="evidence" value="ECO:0007669"/>
    <property type="project" value="InterPro"/>
</dbReference>
<dbReference type="EMBL" id="SMCS01000005">
    <property type="protein sequence ID" value="TCV93223.1"/>
    <property type="molecule type" value="Genomic_DNA"/>
</dbReference>
<gene>
    <name evidence="5" type="ORF">EC912_10583</name>
</gene>
<keyword evidence="1" id="KW-0378">Hydrolase</keyword>
<reference evidence="5 6" key="1">
    <citation type="submission" date="2019-03" db="EMBL/GenBank/DDBJ databases">
        <title>Above-ground endophytic microbial communities from plants in different locations in the United States.</title>
        <authorList>
            <person name="Frank C."/>
        </authorList>
    </citation>
    <scope>NUCLEOTIDE SEQUENCE [LARGE SCALE GENOMIC DNA]</scope>
    <source>
        <strain evidence="5 6">LP_13_YM</strain>
    </source>
</reference>
<dbReference type="Gene3D" id="2.120.10.30">
    <property type="entry name" value="TolB, C-terminal domain"/>
    <property type="match status" value="2"/>
</dbReference>
<evidence type="ECO:0000256" key="2">
    <source>
        <dbReference type="ARBA" id="ARBA00022825"/>
    </source>
</evidence>
<evidence type="ECO:0000256" key="1">
    <source>
        <dbReference type="ARBA" id="ARBA00022801"/>
    </source>
</evidence>
<feature type="domain" description="Peptidase S9 prolyl oligopeptidase catalytic" evidence="4">
    <location>
        <begin position="490"/>
        <end position="689"/>
    </location>
</feature>
<dbReference type="Proteomes" id="UP000295645">
    <property type="component" value="Unassembled WGS sequence"/>
</dbReference>
<dbReference type="InterPro" id="IPR001375">
    <property type="entry name" value="Peptidase_S9_cat"/>
</dbReference>
<dbReference type="Pfam" id="PF00326">
    <property type="entry name" value="Peptidase_S9"/>
    <property type="match status" value="1"/>
</dbReference>
<feature type="signal peptide" evidence="3">
    <location>
        <begin position="1"/>
        <end position="24"/>
    </location>
</feature>
<dbReference type="AlphaFoldDB" id="A0A4R3YQL1"/>
<dbReference type="InterPro" id="IPR011659">
    <property type="entry name" value="WD40"/>
</dbReference>
<feature type="chain" id="PRO_5020988991" evidence="3">
    <location>
        <begin position="25"/>
        <end position="692"/>
    </location>
</feature>